<sequence length="50" mass="5938">MFPHRGRWRRRAGCSGPRRARRGMMEVAGPDTGRRRSEACKRSFPHRFPR</sequence>
<feature type="compositionally biased region" description="Basic residues" evidence="1">
    <location>
        <begin position="1"/>
        <end position="22"/>
    </location>
</feature>
<dbReference type="AlphaFoldDB" id="A0A367ZSP1"/>
<organism evidence="2 3">
    <name type="scientific">Candidatus Ozemobacter sibiricus</name>
    <dbReference type="NCBI Taxonomy" id="2268124"/>
    <lineage>
        <taxon>Bacteria</taxon>
        <taxon>Candidatus Ozemobacteria</taxon>
        <taxon>Candidatus Ozemobacterales</taxon>
        <taxon>Candidatus Ozemobacteraceae</taxon>
        <taxon>Candidatus Ozemobacter</taxon>
    </lineage>
</organism>
<protein>
    <submittedName>
        <fullName evidence="2">Uncharacterized protein</fullName>
    </submittedName>
</protein>
<gene>
    <name evidence="2" type="ORF">OZSIB_2542</name>
</gene>
<evidence type="ECO:0000313" key="3">
    <source>
        <dbReference type="Proteomes" id="UP000252355"/>
    </source>
</evidence>
<dbReference type="EMBL" id="QOQW01000003">
    <property type="protein sequence ID" value="RCK81165.1"/>
    <property type="molecule type" value="Genomic_DNA"/>
</dbReference>
<evidence type="ECO:0000256" key="1">
    <source>
        <dbReference type="SAM" id="MobiDB-lite"/>
    </source>
</evidence>
<dbReference type="Proteomes" id="UP000252355">
    <property type="component" value="Unassembled WGS sequence"/>
</dbReference>
<accession>A0A367ZSP1</accession>
<comment type="caution">
    <text evidence="2">The sequence shown here is derived from an EMBL/GenBank/DDBJ whole genome shotgun (WGS) entry which is preliminary data.</text>
</comment>
<evidence type="ECO:0000313" key="2">
    <source>
        <dbReference type="EMBL" id="RCK81165.1"/>
    </source>
</evidence>
<proteinExistence type="predicted"/>
<reference evidence="2 3" key="1">
    <citation type="submission" date="2018-05" db="EMBL/GenBank/DDBJ databases">
        <title>A metagenomic window into the 2 km-deep terrestrial subsurface aquifer revealed taxonomically and functionally diverse microbial community comprising novel uncultured bacterial lineages.</title>
        <authorList>
            <person name="Kadnikov V.V."/>
            <person name="Mardanov A.V."/>
            <person name="Beletsky A.V."/>
            <person name="Banks D."/>
            <person name="Pimenov N.V."/>
            <person name="Frank Y.A."/>
            <person name="Karnachuk O.V."/>
            <person name="Ravin N.V."/>
        </authorList>
    </citation>
    <scope>NUCLEOTIDE SEQUENCE [LARGE SCALE GENOMIC DNA]</scope>
    <source>
        <strain evidence="2">BY5</strain>
    </source>
</reference>
<name>A0A367ZSP1_9BACT</name>
<feature type="region of interest" description="Disordered" evidence="1">
    <location>
        <begin position="1"/>
        <end position="50"/>
    </location>
</feature>
<feature type="compositionally biased region" description="Basic and acidic residues" evidence="1">
    <location>
        <begin position="32"/>
        <end position="41"/>
    </location>
</feature>